<dbReference type="Gene3D" id="3.30.420.10">
    <property type="entry name" value="Ribonuclease H-like superfamily/Ribonuclease H"/>
    <property type="match status" value="1"/>
</dbReference>
<gene>
    <name evidence="2" type="ORF">RP29_06845</name>
</gene>
<evidence type="ECO:0000313" key="3">
    <source>
        <dbReference type="Proteomes" id="UP000032566"/>
    </source>
</evidence>
<dbReference type="PANTHER" id="PTHR30231">
    <property type="entry name" value="DNA POLYMERASE III SUBUNIT EPSILON"/>
    <property type="match status" value="1"/>
</dbReference>
<dbReference type="SUPFAM" id="SSF53098">
    <property type="entry name" value="Ribonuclease H-like"/>
    <property type="match status" value="1"/>
</dbReference>
<dbReference type="STRING" id="80878.RP29_06845"/>
<organism evidence="2 3">
    <name type="scientific">Acidovorax temperans</name>
    <dbReference type="NCBI Taxonomy" id="80878"/>
    <lineage>
        <taxon>Bacteria</taxon>
        <taxon>Pseudomonadati</taxon>
        <taxon>Pseudomonadota</taxon>
        <taxon>Betaproteobacteria</taxon>
        <taxon>Burkholderiales</taxon>
        <taxon>Comamonadaceae</taxon>
        <taxon>Acidovorax</taxon>
    </lineage>
</organism>
<comment type="caution">
    <text evidence="2">The sequence shown here is derived from an EMBL/GenBank/DDBJ whole genome shotgun (WGS) entry which is preliminary data.</text>
</comment>
<dbReference type="CDD" id="cd06127">
    <property type="entry name" value="DEDDh"/>
    <property type="match status" value="1"/>
</dbReference>
<name>A0A0D7KAC5_9BURK</name>
<dbReference type="Proteomes" id="UP000032566">
    <property type="component" value="Unassembled WGS sequence"/>
</dbReference>
<dbReference type="GO" id="GO:0006259">
    <property type="term" value="P:DNA metabolic process"/>
    <property type="evidence" value="ECO:0007669"/>
    <property type="project" value="UniProtKB-ARBA"/>
</dbReference>
<accession>A0A0D7KAC5</accession>
<dbReference type="InterPro" id="IPR036397">
    <property type="entry name" value="RNaseH_sf"/>
</dbReference>
<reference evidence="2 3" key="1">
    <citation type="submission" date="2014-12" db="EMBL/GenBank/DDBJ databases">
        <title>Isolation of bacteria from lake water.</title>
        <authorList>
            <person name="Sheng K.-Y."/>
            <person name="Chin P.-S."/>
            <person name="Chan K.-G."/>
            <person name="Tan G.S."/>
        </authorList>
    </citation>
    <scope>NUCLEOTIDE SEQUENCE [LARGE SCALE GENOMIC DNA]</scope>
    <source>
        <strain evidence="2 3">KY4</strain>
    </source>
</reference>
<dbReference type="PANTHER" id="PTHR30231:SF7">
    <property type="entry name" value="BLR4117 PROTEIN"/>
    <property type="match status" value="1"/>
</dbReference>
<proteinExistence type="predicted"/>
<dbReference type="InterPro" id="IPR012337">
    <property type="entry name" value="RNaseH-like_sf"/>
</dbReference>
<dbReference type="NCBIfam" id="NF006601">
    <property type="entry name" value="PRK09145.1"/>
    <property type="match status" value="1"/>
</dbReference>
<dbReference type="EMBL" id="JXYQ01000019">
    <property type="protein sequence ID" value="KJA11235.1"/>
    <property type="molecule type" value="Genomic_DNA"/>
</dbReference>
<protein>
    <submittedName>
        <fullName evidence="2">DNA polymerase III subunit epsilon</fullName>
    </submittedName>
</protein>
<evidence type="ECO:0000259" key="1">
    <source>
        <dbReference type="SMART" id="SM00479"/>
    </source>
</evidence>
<sequence length="212" mass="24191">MFPGWAALRRRWLAHRLRDPRFASLLQPPPPHEWVALDCETTGLDVRTDEIVSIGAVRIEGDRIMTSERLELLVRPERAVSANSVRIHRLRTQDLAEGLPLSVAVEQLLTFIGSRPLVGYYLEFDVAMLNRAVRPLLGIGLPQPCIEVSALYYDYKFQQLPPYQQHDNADIDLRLATLMKDLDLPQREAHDALNDAVMAALAFIKLRHLCHR</sequence>
<dbReference type="GO" id="GO:0008408">
    <property type="term" value="F:3'-5' exonuclease activity"/>
    <property type="evidence" value="ECO:0007669"/>
    <property type="project" value="TreeGrafter"/>
</dbReference>
<evidence type="ECO:0000313" key="2">
    <source>
        <dbReference type="EMBL" id="KJA11235.1"/>
    </source>
</evidence>
<dbReference type="Pfam" id="PF00929">
    <property type="entry name" value="RNase_T"/>
    <property type="match status" value="1"/>
</dbReference>
<keyword evidence="3" id="KW-1185">Reference proteome</keyword>
<feature type="domain" description="Exonuclease" evidence="1">
    <location>
        <begin position="33"/>
        <end position="212"/>
    </location>
</feature>
<dbReference type="SMART" id="SM00479">
    <property type="entry name" value="EXOIII"/>
    <property type="match status" value="1"/>
</dbReference>
<dbReference type="InterPro" id="IPR013520">
    <property type="entry name" value="Ribonucl_H"/>
</dbReference>
<dbReference type="GO" id="GO:0003676">
    <property type="term" value="F:nucleic acid binding"/>
    <property type="evidence" value="ECO:0007669"/>
    <property type="project" value="InterPro"/>
</dbReference>
<dbReference type="AlphaFoldDB" id="A0A0D7KAC5"/>
<dbReference type="PATRIC" id="fig|80878.5.peg.688"/>
<dbReference type="GO" id="GO:0005829">
    <property type="term" value="C:cytosol"/>
    <property type="evidence" value="ECO:0007669"/>
    <property type="project" value="TreeGrafter"/>
</dbReference>